<reference evidence="2" key="1">
    <citation type="journal article" date="2015" name="Nature">
        <title>Complex archaea that bridge the gap between prokaryotes and eukaryotes.</title>
        <authorList>
            <person name="Spang A."/>
            <person name="Saw J.H."/>
            <person name="Jorgensen S.L."/>
            <person name="Zaremba-Niedzwiedzka K."/>
            <person name="Martijn J."/>
            <person name="Lind A.E."/>
            <person name="van Eijk R."/>
            <person name="Schleper C."/>
            <person name="Guy L."/>
            <person name="Ettema T.J."/>
        </authorList>
    </citation>
    <scope>NUCLEOTIDE SEQUENCE</scope>
</reference>
<feature type="non-terminal residue" evidence="2">
    <location>
        <position position="1"/>
    </location>
</feature>
<accession>A0A0F9L6U6</accession>
<proteinExistence type="predicted"/>
<gene>
    <name evidence="2" type="ORF">LCGC14_1549180</name>
</gene>
<dbReference type="EMBL" id="LAZR01011816">
    <property type="protein sequence ID" value="KKM58502.1"/>
    <property type="molecule type" value="Genomic_DNA"/>
</dbReference>
<feature type="region of interest" description="Disordered" evidence="1">
    <location>
        <begin position="1"/>
        <end position="27"/>
    </location>
</feature>
<dbReference type="AlphaFoldDB" id="A0A0F9L6U6"/>
<organism evidence="2">
    <name type="scientific">marine sediment metagenome</name>
    <dbReference type="NCBI Taxonomy" id="412755"/>
    <lineage>
        <taxon>unclassified sequences</taxon>
        <taxon>metagenomes</taxon>
        <taxon>ecological metagenomes</taxon>
    </lineage>
</organism>
<name>A0A0F9L6U6_9ZZZZ</name>
<comment type="caution">
    <text evidence="2">The sequence shown here is derived from an EMBL/GenBank/DDBJ whole genome shotgun (WGS) entry which is preliminary data.</text>
</comment>
<protein>
    <submittedName>
        <fullName evidence="2">Uncharacterized protein</fullName>
    </submittedName>
</protein>
<evidence type="ECO:0000313" key="2">
    <source>
        <dbReference type="EMBL" id="KKM58502.1"/>
    </source>
</evidence>
<sequence>RQMSGVPAMRQEGTFEAPGTIHLAPRT</sequence>
<evidence type="ECO:0000256" key="1">
    <source>
        <dbReference type="SAM" id="MobiDB-lite"/>
    </source>
</evidence>